<evidence type="ECO:0000256" key="1">
    <source>
        <dbReference type="SAM" id="SignalP"/>
    </source>
</evidence>
<dbReference type="InterPro" id="IPR027396">
    <property type="entry name" value="DsrEFH-like"/>
</dbReference>
<feature type="chain" id="PRO_5047413588" evidence="1">
    <location>
        <begin position="23"/>
        <end position="224"/>
    </location>
</feature>
<gene>
    <name evidence="2" type="ORF">QWZ15_20640</name>
</gene>
<dbReference type="RefSeq" id="WP_163383254.1">
    <property type="nucleotide sequence ID" value="NZ_JAUFQS010000047.1"/>
</dbReference>
<reference evidence="3" key="1">
    <citation type="journal article" date="2019" name="Int. J. Syst. Evol. Microbiol.">
        <title>The Global Catalogue of Microorganisms (GCM) 10K type strain sequencing project: providing services to taxonomists for standard genome sequencing and annotation.</title>
        <authorList>
            <consortium name="The Broad Institute Genomics Platform"/>
            <consortium name="The Broad Institute Genome Sequencing Center for Infectious Disease"/>
            <person name="Wu L."/>
            <person name="Ma J."/>
        </authorList>
    </citation>
    <scope>NUCLEOTIDE SEQUENCE [LARGE SCALE GENOMIC DNA]</scope>
    <source>
        <strain evidence="3">CECT 7706</strain>
    </source>
</reference>
<feature type="signal peptide" evidence="1">
    <location>
        <begin position="1"/>
        <end position="22"/>
    </location>
</feature>
<sequence length="224" mass="24794">MKTPVKNSRRKFIGVLATGATAGLSAFSSPLMVGDKMDTKVLHEADAWFDGVKGEQRVVYDAPEPHAGFPFIWSWVFYQTNNQTGLSDNEMTAMVVLRHNAIPFALNDQLWEKYPLGEMFNIVDNNTGAPSQRNPFFIPQEGDYPMPGIDGIKQLHSRGAMFCVCDMALTVYSGMAAQQLEMDPEEAKADWSRGVLPEVQIVPSGVWALSRAHQKNCAYIYAGG</sequence>
<proteinExistence type="predicted"/>
<name>A0ABT8CCW7_9BACT</name>
<evidence type="ECO:0000313" key="3">
    <source>
        <dbReference type="Proteomes" id="UP001236663"/>
    </source>
</evidence>
<evidence type="ECO:0000313" key="2">
    <source>
        <dbReference type="EMBL" id="MDN3690242.1"/>
    </source>
</evidence>
<protein>
    <submittedName>
        <fullName evidence="2">Tat (Twin-arginine translocation) pathway signal sequence containing protein</fullName>
    </submittedName>
</protein>
<organism evidence="2 3">
    <name type="scientific">Cyclobacterium jeungdonense</name>
    <dbReference type="NCBI Taxonomy" id="708087"/>
    <lineage>
        <taxon>Bacteria</taxon>
        <taxon>Pseudomonadati</taxon>
        <taxon>Bacteroidota</taxon>
        <taxon>Cytophagia</taxon>
        <taxon>Cytophagales</taxon>
        <taxon>Cyclobacteriaceae</taxon>
        <taxon>Cyclobacterium</taxon>
    </lineage>
</organism>
<dbReference type="Gene3D" id="3.40.1260.10">
    <property type="entry name" value="DsrEFH-like"/>
    <property type="match status" value="1"/>
</dbReference>
<comment type="caution">
    <text evidence="2">The sequence shown here is derived from an EMBL/GenBank/DDBJ whole genome shotgun (WGS) entry which is preliminary data.</text>
</comment>
<keyword evidence="3" id="KW-1185">Reference proteome</keyword>
<keyword evidence="1" id="KW-0732">Signal</keyword>
<dbReference type="EMBL" id="JAUFQS010000047">
    <property type="protein sequence ID" value="MDN3690242.1"/>
    <property type="molecule type" value="Genomic_DNA"/>
</dbReference>
<accession>A0ABT8CCW7</accession>
<dbReference type="Proteomes" id="UP001236663">
    <property type="component" value="Unassembled WGS sequence"/>
</dbReference>